<dbReference type="Pfam" id="PF00499">
    <property type="entry name" value="Oxidored_q3"/>
    <property type="match status" value="1"/>
</dbReference>
<comment type="caution">
    <text evidence="3">The sequence shown here is derived from an EMBL/GenBank/DDBJ whole genome shotgun (WGS) entry which is preliminary data.</text>
</comment>
<gene>
    <name evidence="3" type="ORF">DI53_2339</name>
</gene>
<feature type="transmembrane region" description="Helical" evidence="2">
    <location>
        <begin position="6"/>
        <end position="25"/>
    </location>
</feature>
<feature type="transmembrane region" description="Helical" evidence="2">
    <location>
        <begin position="98"/>
        <end position="116"/>
    </location>
</feature>
<keyword evidence="4" id="KW-1185">Reference proteome</keyword>
<evidence type="ECO:0000313" key="4">
    <source>
        <dbReference type="Proteomes" id="UP000031802"/>
    </source>
</evidence>
<dbReference type="AlphaFoldDB" id="A0A0B8T0B4"/>
<dbReference type="InterPro" id="IPR042106">
    <property type="entry name" value="Nuo/plastoQ_OxRdtase_6_NuoJ"/>
</dbReference>
<reference evidence="4" key="1">
    <citation type="submission" date="2014-04" db="EMBL/GenBank/DDBJ databases">
        <title>Whole-Genome optical mapping and complete genome sequence of Sphingobacterium deserti sp. nov., a new spaces isolated from desert in the west of China.</title>
        <authorList>
            <person name="Teng C."/>
            <person name="Zhou Z."/>
            <person name="Li X."/>
            <person name="Chen M."/>
            <person name="Lin M."/>
            <person name="Wang L."/>
            <person name="Su S."/>
            <person name="Zhang C."/>
            <person name="Zhang W."/>
        </authorList>
    </citation>
    <scope>NUCLEOTIDE SEQUENCE [LARGE SCALE GENOMIC DNA]</scope>
    <source>
        <strain evidence="4">ACCC05744</strain>
    </source>
</reference>
<dbReference type="EC" id="7.1.1.-" evidence="2"/>
<organism evidence="3 4">
    <name type="scientific">Sphingobacterium deserti</name>
    <dbReference type="NCBI Taxonomy" id="1229276"/>
    <lineage>
        <taxon>Bacteria</taxon>
        <taxon>Pseudomonadati</taxon>
        <taxon>Bacteroidota</taxon>
        <taxon>Sphingobacteriia</taxon>
        <taxon>Sphingobacteriales</taxon>
        <taxon>Sphingobacteriaceae</taxon>
        <taxon>Sphingobacterium</taxon>
    </lineage>
</organism>
<dbReference type="GO" id="GO:0005886">
    <property type="term" value="C:plasma membrane"/>
    <property type="evidence" value="ECO:0007669"/>
    <property type="project" value="UniProtKB-SubCell"/>
</dbReference>
<dbReference type="InterPro" id="IPR001457">
    <property type="entry name" value="NADH_UbQ/plastoQ_OxRdtase_su6"/>
</dbReference>
<dbReference type="GO" id="GO:0048038">
    <property type="term" value="F:quinone binding"/>
    <property type="evidence" value="ECO:0007669"/>
    <property type="project" value="UniProtKB-UniRule"/>
</dbReference>
<feature type="transmembrane region" description="Helical" evidence="2">
    <location>
        <begin position="32"/>
        <end position="49"/>
    </location>
</feature>
<evidence type="ECO:0000256" key="1">
    <source>
        <dbReference type="ARBA" id="ARBA00005698"/>
    </source>
</evidence>
<keyword evidence="2" id="KW-1133">Transmembrane helix</keyword>
<feature type="transmembrane region" description="Helical" evidence="2">
    <location>
        <begin position="55"/>
        <end position="77"/>
    </location>
</feature>
<keyword evidence="2" id="KW-0812">Transmembrane</keyword>
<dbReference type="PANTHER" id="PTHR33269">
    <property type="entry name" value="NADH-UBIQUINONE OXIDOREDUCTASE CHAIN 6"/>
    <property type="match status" value="1"/>
</dbReference>
<comment type="subcellular location">
    <subcellularLocation>
        <location evidence="2">Cell membrane</location>
        <topology evidence="2">Multi-pass membrane protein</topology>
    </subcellularLocation>
</comment>
<reference evidence="3 4" key="2">
    <citation type="journal article" date="2015" name="PLoS ONE">
        <title>Whole-Genome Optical Mapping and Finished Genome Sequence of Sphingobacterium deserti sp. nov., a New Species Isolated from the Western Desert of China.</title>
        <authorList>
            <person name="Teng C."/>
            <person name="Zhou Z."/>
            <person name="Molnar I."/>
            <person name="Li X."/>
            <person name="Tang R."/>
            <person name="Chen M."/>
            <person name="Wang L."/>
            <person name="Su S."/>
            <person name="Zhang W."/>
            <person name="Lin M."/>
        </authorList>
    </citation>
    <scope>NUCLEOTIDE SEQUENCE [LARGE SCALE GENOMIC DNA]</scope>
    <source>
        <strain evidence="4">ACCC05744</strain>
    </source>
</reference>
<proteinExistence type="inferred from homology"/>
<dbReference type="eggNOG" id="COG0839">
    <property type="taxonomic scope" value="Bacteria"/>
</dbReference>
<evidence type="ECO:0000256" key="2">
    <source>
        <dbReference type="RuleBase" id="RU004429"/>
    </source>
</evidence>
<dbReference type="PATRIC" id="fig|1229276.3.peg.2400"/>
<comment type="catalytic activity">
    <reaction evidence="2">
        <text>a quinone + NADH + 5 H(+)(in) = a quinol + NAD(+) + 4 H(+)(out)</text>
        <dbReference type="Rhea" id="RHEA:57888"/>
        <dbReference type="ChEBI" id="CHEBI:15378"/>
        <dbReference type="ChEBI" id="CHEBI:24646"/>
        <dbReference type="ChEBI" id="CHEBI:57540"/>
        <dbReference type="ChEBI" id="CHEBI:57945"/>
        <dbReference type="ChEBI" id="CHEBI:132124"/>
    </reaction>
</comment>
<keyword evidence="2" id="KW-0520">NAD</keyword>
<keyword evidence="2" id="KW-0472">Membrane</keyword>
<keyword evidence="2" id="KW-0874">Quinone</keyword>
<dbReference type="OrthoDB" id="981464at2"/>
<dbReference type="PANTHER" id="PTHR33269:SF17">
    <property type="entry name" value="NADH-UBIQUINONE OXIDOREDUCTASE CHAIN 6"/>
    <property type="match status" value="1"/>
</dbReference>
<sequence>MTIDLLLFYAFAAMAIGSALLLVNIRNTARALFLLFIVLFAMAGLYLFALADFIAITQILVYVGGVLILLIFAFMLSNKELLHDLQSVSHRFITIPRWQALIISGAFLSVMLYSVISWSQTMPEWIESAQMAGTVISPSDNNIQALGFRFMTQYVLPFEIISIFLMMALIGAAHLSRKEQHT</sequence>
<comment type="function">
    <text evidence="2">NDH-1 shuttles electrons from NADH, via FMN and iron-sulfur (Fe-S) centers, to quinones in the respiratory chain. Couples the redox reaction to proton translocation (for every two electrons transferred, four hydrogen ions are translocated across the cytoplasmic membrane), and thus conserves the redox energy in a proton gradient.</text>
</comment>
<dbReference type="RefSeq" id="WP_037499326.1">
    <property type="nucleotide sequence ID" value="NZ_JJMU01000033.1"/>
</dbReference>
<dbReference type="Proteomes" id="UP000031802">
    <property type="component" value="Unassembled WGS sequence"/>
</dbReference>
<dbReference type="EMBL" id="JJMU01000033">
    <property type="protein sequence ID" value="KGE13927.1"/>
    <property type="molecule type" value="Genomic_DNA"/>
</dbReference>
<name>A0A0B8T0B4_9SPHI</name>
<keyword evidence="2" id="KW-1003">Cell membrane</keyword>
<accession>A0A0B8T0B4</accession>
<feature type="transmembrane region" description="Helical" evidence="2">
    <location>
        <begin position="154"/>
        <end position="175"/>
    </location>
</feature>
<protein>
    <recommendedName>
        <fullName evidence="2">NADH-quinone oxidoreductase subunit J</fullName>
        <ecNumber evidence="2">7.1.1.-</ecNumber>
    </recommendedName>
</protein>
<comment type="similarity">
    <text evidence="1 2">Belongs to the complex I subunit 6 family.</text>
</comment>
<dbReference type="Gene3D" id="1.20.120.1200">
    <property type="entry name" value="NADH-ubiquinone/plastoquinone oxidoreductase chain 6, subunit NuoJ"/>
    <property type="match status" value="1"/>
</dbReference>
<dbReference type="GO" id="GO:0008137">
    <property type="term" value="F:NADH dehydrogenase (ubiquinone) activity"/>
    <property type="evidence" value="ECO:0007669"/>
    <property type="project" value="UniProtKB-UniRule"/>
</dbReference>
<evidence type="ECO:0000313" key="3">
    <source>
        <dbReference type="EMBL" id="KGE13927.1"/>
    </source>
</evidence>
<dbReference type="STRING" id="1229276.DI53_2339"/>
<keyword evidence="3" id="KW-0830">Ubiquinone</keyword>